<organism evidence="1 2">
    <name type="scientific">Actinoallomurus spadix</name>
    <dbReference type="NCBI Taxonomy" id="79912"/>
    <lineage>
        <taxon>Bacteria</taxon>
        <taxon>Bacillati</taxon>
        <taxon>Actinomycetota</taxon>
        <taxon>Actinomycetes</taxon>
        <taxon>Streptosporangiales</taxon>
        <taxon>Thermomonosporaceae</taxon>
        <taxon>Actinoallomurus</taxon>
    </lineage>
</organism>
<name>A0ABN0WE12_9ACTN</name>
<gene>
    <name evidence="1" type="ORF">GCM10010151_24620</name>
</gene>
<dbReference type="RefSeq" id="WP_252802658.1">
    <property type="nucleotide sequence ID" value="NZ_BAAABM010000016.1"/>
</dbReference>
<evidence type="ECO:0000313" key="2">
    <source>
        <dbReference type="Proteomes" id="UP001501822"/>
    </source>
</evidence>
<protein>
    <recommendedName>
        <fullName evidence="3">Alpha/beta hydrolase</fullName>
    </recommendedName>
</protein>
<sequence>MLERMKSRELPEPTEDQIQRSRDALAGHFAAWPDAVRGPLIEYHLTAWRTAWNEDKNLYTEVAAELRNAPAPPDVPLIVLTALGHDPTQAHLWPEDLLREINAMKRTVHAELAASVPRGEQRVLDDVGHGWIHEERPDAVLGALTGILHAAN</sequence>
<dbReference type="Proteomes" id="UP001501822">
    <property type="component" value="Unassembled WGS sequence"/>
</dbReference>
<comment type="caution">
    <text evidence="1">The sequence shown here is derived from an EMBL/GenBank/DDBJ whole genome shotgun (WGS) entry which is preliminary data.</text>
</comment>
<dbReference type="Gene3D" id="3.40.50.1820">
    <property type="entry name" value="alpha/beta hydrolase"/>
    <property type="match status" value="1"/>
</dbReference>
<dbReference type="EMBL" id="BAAABM010000016">
    <property type="protein sequence ID" value="GAA0333949.1"/>
    <property type="molecule type" value="Genomic_DNA"/>
</dbReference>
<accession>A0ABN0WE12</accession>
<reference evidence="1 2" key="1">
    <citation type="journal article" date="2019" name="Int. J. Syst. Evol. Microbiol.">
        <title>The Global Catalogue of Microorganisms (GCM) 10K type strain sequencing project: providing services to taxonomists for standard genome sequencing and annotation.</title>
        <authorList>
            <consortium name="The Broad Institute Genomics Platform"/>
            <consortium name="The Broad Institute Genome Sequencing Center for Infectious Disease"/>
            <person name="Wu L."/>
            <person name="Ma J."/>
        </authorList>
    </citation>
    <scope>NUCLEOTIDE SEQUENCE [LARGE SCALE GENOMIC DNA]</scope>
    <source>
        <strain evidence="1 2">JCM 3146</strain>
    </source>
</reference>
<dbReference type="InterPro" id="IPR029058">
    <property type="entry name" value="AB_hydrolase_fold"/>
</dbReference>
<keyword evidence="2" id="KW-1185">Reference proteome</keyword>
<proteinExistence type="predicted"/>
<evidence type="ECO:0000313" key="1">
    <source>
        <dbReference type="EMBL" id="GAA0333949.1"/>
    </source>
</evidence>
<evidence type="ECO:0008006" key="3">
    <source>
        <dbReference type="Google" id="ProtNLM"/>
    </source>
</evidence>
<dbReference type="SUPFAM" id="SSF53474">
    <property type="entry name" value="alpha/beta-Hydrolases"/>
    <property type="match status" value="1"/>
</dbReference>